<evidence type="ECO:0000259" key="6">
    <source>
        <dbReference type="Pfam" id="PF00155"/>
    </source>
</evidence>
<reference evidence="7 8" key="1">
    <citation type="submission" date="2016-10" db="EMBL/GenBank/DDBJ databases">
        <authorList>
            <person name="de Groot N.N."/>
        </authorList>
    </citation>
    <scope>NUCLEOTIDE SEQUENCE [LARGE SCALE GENOMIC DNA]</scope>
    <source>
        <strain evidence="7 8">DSM 100674</strain>
    </source>
</reference>
<evidence type="ECO:0000256" key="4">
    <source>
        <dbReference type="ARBA" id="ARBA00037974"/>
    </source>
</evidence>
<keyword evidence="5" id="KW-0808">Transferase</keyword>
<dbReference type="NCBIfam" id="TIGR04350">
    <property type="entry name" value="C_S_lyase_PatB"/>
    <property type="match status" value="1"/>
</dbReference>
<dbReference type="Proteomes" id="UP000199582">
    <property type="component" value="Unassembled WGS sequence"/>
</dbReference>
<evidence type="ECO:0000313" key="8">
    <source>
        <dbReference type="Proteomes" id="UP000199582"/>
    </source>
</evidence>
<dbReference type="EC" id="2.6.1.-" evidence="5"/>
<organism evidence="7 8">
    <name type="scientific">Roseovarius azorensis</name>
    <dbReference type="NCBI Taxonomy" id="1287727"/>
    <lineage>
        <taxon>Bacteria</taxon>
        <taxon>Pseudomonadati</taxon>
        <taxon>Pseudomonadota</taxon>
        <taxon>Alphaproteobacteria</taxon>
        <taxon>Rhodobacterales</taxon>
        <taxon>Roseobacteraceae</taxon>
        <taxon>Roseovarius</taxon>
    </lineage>
</organism>
<dbReference type="InterPro" id="IPR015424">
    <property type="entry name" value="PyrdxlP-dep_Trfase"/>
</dbReference>
<dbReference type="AlphaFoldDB" id="A0A1H7UHL6"/>
<dbReference type="PANTHER" id="PTHR43525:SF1">
    <property type="entry name" value="PROTEIN MALY"/>
    <property type="match status" value="1"/>
</dbReference>
<gene>
    <name evidence="7" type="ORF">SAMN05443999_11072</name>
</gene>
<comment type="similarity">
    <text evidence="4">Belongs to the class-II pyridoxal-phosphate-dependent aminotransferase family. MalY/PatB cystathionine beta-lyase subfamily.</text>
</comment>
<dbReference type="InterPro" id="IPR004838">
    <property type="entry name" value="NHTrfase_class1_PyrdxlP-BS"/>
</dbReference>
<dbReference type="InterPro" id="IPR004839">
    <property type="entry name" value="Aminotransferase_I/II_large"/>
</dbReference>
<keyword evidence="3 7" id="KW-0456">Lyase</keyword>
<evidence type="ECO:0000256" key="5">
    <source>
        <dbReference type="RuleBase" id="RU000481"/>
    </source>
</evidence>
<dbReference type="Gene3D" id="3.90.1150.10">
    <property type="entry name" value="Aspartate Aminotransferase, domain 1"/>
    <property type="match status" value="1"/>
</dbReference>
<comment type="cofactor">
    <cofactor evidence="1 5">
        <name>pyridoxal 5'-phosphate</name>
        <dbReference type="ChEBI" id="CHEBI:597326"/>
    </cofactor>
</comment>
<protein>
    <recommendedName>
        <fullName evidence="5">Aminotransferase</fullName>
        <ecNumber evidence="5">2.6.1.-</ecNumber>
    </recommendedName>
</protein>
<dbReference type="RefSeq" id="WP_093038419.1">
    <property type="nucleotide sequence ID" value="NZ_FOAG01000010.1"/>
</dbReference>
<dbReference type="EMBL" id="FOAG01000010">
    <property type="protein sequence ID" value="SEL95737.1"/>
    <property type="molecule type" value="Genomic_DNA"/>
</dbReference>
<comment type="similarity">
    <text evidence="5">Belongs to the class-I pyridoxal-phosphate-dependent aminotransferase family.</text>
</comment>
<evidence type="ECO:0000256" key="2">
    <source>
        <dbReference type="ARBA" id="ARBA00022898"/>
    </source>
</evidence>
<evidence type="ECO:0000313" key="7">
    <source>
        <dbReference type="EMBL" id="SEL95737.1"/>
    </source>
</evidence>
<proteinExistence type="inferred from homology"/>
<dbReference type="SUPFAM" id="SSF53383">
    <property type="entry name" value="PLP-dependent transferases"/>
    <property type="match status" value="1"/>
</dbReference>
<dbReference type="GO" id="GO:0016829">
    <property type="term" value="F:lyase activity"/>
    <property type="evidence" value="ECO:0007669"/>
    <property type="project" value="UniProtKB-KW"/>
</dbReference>
<keyword evidence="5" id="KW-0032">Aminotransferase</keyword>
<dbReference type="InterPro" id="IPR015422">
    <property type="entry name" value="PyrdxlP-dep_Trfase_small"/>
</dbReference>
<dbReference type="GO" id="GO:0008483">
    <property type="term" value="F:transaminase activity"/>
    <property type="evidence" value="ECO:0007669"/>
    <property type="project" value="UniProtKB-KW"/>
</dbReference>
<sequence length="399" mass="43758">MNSSKAVINVNFDEPINRFGTNSNKWDEMAAITGVADPDGIAMWVADMDFSAADVLQEATTGLLDKANYGYFTGEGDMKDAVAWWMRERHGWAADPQAMFSTFGLGNGIGLCLQSYTEPGDEVIIFTPVYHEFIGKIRRAGRIVRESPLRIGNGVYHMDLDALEASLSGREKVVIFCSPHNPAGRVWAPEELHALAAFCACHDLLLMSDEIHHDLVFPGHTHVPFPIAAPDVIDRLIMLTSASKTFNIAGSRLGCVTIPDERLRQRFAATMRALDIKPNLLGVVLTQAAYSPRGAAWVDALVRYLDGNRQIFVDGISGIPGLTAMPMQSTYLGWVDFANTGMEMEEVIRRVKTDARIAPSIGADFGSGGETFLRFNLGTQRAQVTKAMERLQAAFGDLQ</sequence>
<dbReference type="OrthoDB" id="3224382at2"/>
<accession>A0A1H7UHL6</accession>
<dbReference type="Pfam" id="PF00155">
    <property type="entry name" value="Aminotran_1_2"/>
    <property type="match status" value="1"/>
</dbReference>
<dbReference type="InterPro" id="IPR051798">
    <property type="entry name" value="Class-II_PLP-Dep_Aminotrans"/>
</dbReference>
<name>A0A1H7UHL6_9RHOB</name>
<dbReference type="InterPro" id="IPR015421">
    <property type="entry name" value="PyrdxlP-dep_Trfase_major"/>
</dbReference>
<dbReference type="PROSITE" id="PS00105">
    <property type="entry name" value="AA_TRANSFER_CLASS_1"/>
    <property type="match status" value="1"/>
</dbReference>
<dbReference type="Gene3D" id="3.40.640.10">
    <property type="entry name" value="Type I PLP-dependent aspartate aminotransferase-like (Major domain)"/>
    <property type="match status" value="1"/>
</dbReference>
<dbReference type="GO" id="GO:0030170">
    <property type="term" value="F:pyridoxal phosphate binding"/>
    <property type="evidence" value="ECO:0007669"/>
    <property type="project" value="InterPro"/>
</dbReference>
<keyword evidence="8" id="KW-1185">Reference proteome</keyword>
<keyword evidence="2" id="KW-0663">Pyridoxal phosphate</keyword>
<dbReference type="CDD" id="cd00609">
    <property type="entry name" value="AAT_like"/>
    <property type="match status" value="1"/>
</dbReference>
<dbReference type="PANTHER" id="PTHR43525">
    <property type="entry name" value="PROTEIN MALY"/>
    <property type="match status" value="1"/>
</dbReference>
<feature type="domain" description="Aminotransferase class I/classII large" evidence="6">
    <location>
        <begin position="67"/>
        <end position="391"/>
    </location>
</feature>
<dbReference type="InterPro" id="IPR027619">
    <property type="entry name" value="C-S_lyase_PatB-like"/>
</dbReference>
<evidence type="ECO:0000256" key="3">
    <source>
        <dbReference type="ARBA" id="ARBA00023239"/>
    </source>
</evidence>
<dbReference type="STRING" id="1287727.SAMN05443999_11072"/>
<evidence type="ECO:0000256" key="1">
    <source>
        <dbReference type="ARBA" id="ARBA00001933"/>
    </source>
</evidence>